<dbReference type="Proteomes" id="UP000248014">
    <property type="component" value="Unassembled WGS sequence"/>
</dbReference>
<dbReference type="RefSeq" id="WP_110298820.1">
    <property type="nucleotide sequence ID" value="NZ_QJJM01000007.1"/>
</dbReference>
<dbReference type="AlphaFoldDB" id="A0A2V3V003"/>
<keyword evidence="2" id="KW-1133">Transmembrane helix</keyword>
<reference evidence="3 4" key="1">
    <citation type="submission" date="2018-05" db="EMBL/GenBank/DDBJ databases">
        <title>Genomic Encyclopedia of Type Strains, Phase IV (KMG-IV): sequencing the most valuable type-strain genomes for metagenomic binning, comparative biology and taxonomic classification.</title>
        <authorList>
            <person name="Goeker M."/>
        </authorList>
    </citation>
    <scope>NUCLEOTIDE SEQUENCE [LARGE SCALE GENOMIC DNA]</scope>
    <source>
        <strain evidence="3 4">DSM 3183</strain>
    </source>
</reference>
<dbReference type="InterPro" id="IPR002347">
    <property type="entry name" value="SDR_fam"/>
</dbReference>
<keyword evidence="4" id="KW-1185">Reference proteome</keyword>
<dbReference type="SUPFAM" id="SSF51735">
    <property type="entry name" value="NAD(P)-binding Rossmann-fold domains"/>
    <property type="match status" value="1"/>
</dbReference>
<dbReference type="PANTHER" id="PTHR43976">
    <property type="entry name" value="SHORT CHAIN DEHYDROGENASE"/>
    <property type="match status" value="1"/>
</dbReference>
<organism evidence="3 4">
    <name type="scientific">Blastomonas natatoria</name>
    <dbReference type="NCBI Taxonomy" id="34015"/>
    <lineage>
        <taxon>Bacteria</taxon>
        <taxon>Pseudomonadati</taxon>
        <taxon>Pseudomonadota</taxon>
        <taxon>Alphaproteobacteria</taxon>
        <taxon>Sphingomonadales</taxon>
        <taxon>Sphingomonadaceae</taxon>
        <taxon>Blastomonas</taxon>
    </lineage>
</organism>
<keyword evidence="2" id="KW-0812">Transmembrane</keyword>
<dbReference type="PANTHER" id="PTHR43976:SF9">
    <property type="entry name" value="OXIDOREDUCTASE"/>
    <property type="match status" value="1"/>
</dbReference>
<proteinExistence type="inferred from homology"/>
<dbReference type="OrthoDB" id="9793825at2"/>
<dbReference type="EMBL" id="QJJM01000007">
    <property type="protein sequence ID" value="PXW75062.1"/>
    <property type="molecule type" value="Genomic_DNA"/>
</dbReference>
<sequence>MAEFPHRRDILAGGALAGMAAFAPGVAAQASAAPDLKGKAILITGAATGFGFLGALHYARAGAKVFATMRNLPRPQASELLSAAETEKLDISVIELDVLSDAMVARAVREAEAQAGGALDVIINNAGIGITGPIELQDMEATKLIFDTNVFGAQRVARAALPAMRKAKRGLVVNISSQLGRVIVPNGGHYSATKFALEALSEQMAYELVPHGIDVTIIEPGGYPTDVWRNRNRYTGALKARLDTERAAAYPAVVARMGMEDGSGRSADPMDVPRAIAEIIALPAGQRPLRRAVHPGPKPQEAINELSARVQVQMLGGSPYGPWVKAVHEIG</sequence>
<name>A0A2V3V003_9SPHN</name>
<protein>
    <submittedName>
        <fullName evidence="3">NADP-dependent 3-hydroxy acid dehydrogenase YdfG</fullName>
    </submittedName>
</protein>
<comment type="caution">
    <text evidence="3">The sequence shown here is derived from an EMBL/GenBank/DDBJ whole genome shotgun (WGS) entry which is preliminary data.</text>
</comment>
<feature type="transmembrane region" description="Helical" evidence="2">
    <location>
        <begin position="40"/>
        <end position="59"/>
    </location>
</feature>
<evidence type="ECO:0000313" key="4">
    <source>
        <dbReference type="Proteomes" id="UP000248014"/>
    </source>
</evidence>
<evidence type="ECO:0000256" key="2">
    <source>
        <dbReference type="SAM" id="Phobius"/>
    </source>
</evidence>
<accession>A0A2V3V003</accession>
<evidence type="ECO:0000256" key="1">
    <source>
        <dbReference type="RuleBase" id="RU000363"/>
    </source>
</evidence>
<comment type="similarity">
    <text evidence="1">Belongs to the short-chain dehydrogenases/reductases (SDR) family.</text>
</comment>
<keyword evidence="2" id="KW-0472">Membrane</keyword>
<dbReference type="PROSITE" id="PS51318">
    <property type="entry name" value="TAT"/>
    <property type="match status" value="1"/>
</dbReference>
<dbReference type="CDD" id="cd05374">
    <property type="entry name" value="17beta-HSD-like_SDR_c"/>
    <property type="match status" value="1"/>
</dbReference>
<dbReference type="InterPro" id="IPR020904">
    <property type="entry name" value="Sc_DH/Rdtase_CS"/>
</dbReference>
<dbReference type="Gene3D" id="3.40.50.720">
    <property type="entry name" value="NAD(P)-binding Rossmann-like Domain"/>
    <property type="match status" value="1"/>
</dbReference>
<dbReference type="InterPro" id="IPR036291">
    <property type="entry name" value="NAD(P)-bd_dom_sf"/>
</dbReference>
<dbReference type="PROSITE" id="PS00061">
    <property type="entry name" value="ADH_SHORT"/>
    <property type="match status" value="1"/>
</dbReference>
<dbReference type="PRINTS" id="PR00081">
    <property type="entry name" value="GDHRDH"/>
</dbReference>
<dbReference type="Pfam" id="PF00106">
    <property type="entry name" value="adh_short"/>
    <property type="match status" value="1"/>
</dbReference>
<dbReference type="PRINTS" id="PR00080">
    <property type="entry name" value="SDRFAMILY"/>
</dbReference>
<dbReference type="InterPro" id="IPR051911">
    <property type="entry name" value="SDR_oxidoreductase"/>
</dbReference>
<dbReference type="InterPro" id="IPR006311">
    <property type="entry name" value="TAT_signal"/>
</dbReference>
<evidence type="ECO:0000313" key="3">
    <source>
        <dbReference type="EMBL" id="PXW75062.1"/>
    </source>
</evidence>
<gene>
    <name evidence="3" type="ORF">C7451_10730</name>
</gene>